<evidence type="ECO:0000256" key="15">
    <source>
        <dbReference type="ARBA" id="ARBA00048766"/>
    </source>
</evidence>
<sequence length="433" mass="47752">MRLAALSILLAAASALPSHIIPGAQIIPANDKSALKSIGAHHQIYPDRRTITIRASKNEDDDISSDFLWAIHQANHGGRLLLEKGKTYMIGKKLDLTFLDDIEVQLEGQLKFTNNITYWQANNFYYSFQKSITFWRWGGQDIKIFGKGTLDGNGQKWYDEFSGSQILDPDNTFYRPILFLTENATRVSVEGITQLNSPCWTNFFVRTNDVSFDDVFIHAYSTNASVDAANTDGFDTLSVDGLRVTNTRVDNGDDCFSPKSNTSHIFVQNLWCNNSHGVSMGSIGQYSGVMDFIENAYMENVTLLNGQNGARLKAWAGEDVGYGRITNVTYRNIQIQNTDNPIVLDQCYFDVNSTECAKYPSQVNVTNIVFDNIWGTSSGKEGKVIADLTCSPNAVCSNISLSRIDVTSPAGSPPEIICDGIQGSIGVNCTSST</sequence>
<evidence type="ECO:0000256" key="8">
    <source>
        <dbReference type="ARBA" id="ARBA00023180"/>
    </source>
</evidence>
<proteinExistence type="inferred from homology"/>
<dbReference type="AlphaFoldDB" id="A0A9W9G6A3"/>
<evidence type="ECO:0000256" key="6">
    <source>
        <dbReference type="ARBA" id="ARBA00022801"/>
    </source>
</evidence>
<evidence type="ECO:0000256" key="5">
    <source>
        <dbReference type="ARBA" id="ARBA00022737"/>
    </source>
</evidence>
<gene>
    <name evidence="19" type="ORF">N7456_001450</name>
</gene>
<dbReference type="EMBL" id="JAPQKH010000002">
    <property type="protein sequence ID" value="KAJ5112916.1"/>
    <property type="molecule type" value="Genomic_DNA"/>
</dbReference>
<dbReference type="Gene3D" id="2.160.20.10">
    <property type="entry name" value="Single-stranded right-handed beta-helix, Pectin lyase-like"/>
    <property type="match status" value="1"/>
</dbReference>
<keyword evidence="9 17" id="KW-0326">Glycosidase</keyword>
<dbReference type="Pfam" id="PF00295">
    <property type="entry name" value="Glyco_hydro_28"/>
    <property type="match status" value="1"/>
</dbReference>
<comment type="function">
    <text evidence="11">Specific in hydrolyzing the terminal glycosidic bond of polygalacturonic acid and oligogalacturonates.</text>
</comment>
<organism evidence="19 20">
    <name type="scientific">Penicillium angulare</name>
    <dbReference type="NCBI Taxonomy" id="116970"/>
    <lineage>
        <taxon>Eukaryota</taxon>
        <taxon>Fungi</taxon>
        <taxon>Dikarya</taxon>
        <taxon>Ascomycota</taxon>
        <taxon>Pezizomycotina</taxon>
        <taxon>Eurotiomycetes</taxon>
        <taxon>Eurotiomycetidae</taxon>
        <taxon>Eurotiales</taxon>
        <taxon>Aspergillaceae</taxon>
        <taxon>Penicillium</taxon>
    </lineage>
</organism>
<evidence type="ECO:0000256" key="9">
    <source>
        <dbReference type="ARBA" id="ARBA00023295"/>
    </source>
</evidence>
<dbReference type="FunFam" id="2.160.20.10:FF:000040">
    <property type="entry name" value="Probable exopolygalacturonase B"/>
    <property type="match status" value="1"/>
</dbReference>
<evidence type="ECO:0000256" key="2">
    <source>
        <dbReference type="ARBA" id="ARBA00008834"/>
    </source>
</evidence>
<keyword evidence="20" id="KW-1185">Reference proteome</keyword>
<dbReference type="GO" id="GO:0004650">
    <property type="term" value="F:polygalacturonase activity"/>
    <property type="evidence" value="ECO:0007669"/>
    <property type="project" value="InterPro"/>
</dbReference>
<feature type="chain" id="PRO_5040943561" description="galacturonan 1,4-alpha-galacturonidase" evidence="18">
    <location>
        <begin position="16"/>
        <end position="433"/>
    </location>
</feature>
<evidence type="ECO:0000313" key="19">
    <source>
        <dbReference type="EMBL" id="KAJ5112916.1"/>
    </source>
</evidence>
<dbReference type="PANTHER" id="PTHR31736:SF6">
    <property type="entry name" value="EXOPOLYGALACTURONASE B-RELATED"/>
    <property type="match status" value="1"/>
</dbReference>
<dbReference type="InterPro" id="IPR011050">
    <property type="entry name" value="Pectin_lyase_fold/virulence"/>
</dbReference>
<dbReference type="EC" id="3.2.1.67" evidence="12"/>
<dbReference type="GO" id="GO:0071555">
    <property type="term" value="P:cell wall organization"/>
    <property type="evidence" value="ECO:0007669"/>
    <property type="project" value="UniProtKB-KW"/>
</dbReference>
<comment type="subcellular location">
    <subcellularLocation>
        <location evidence="1">Secreted</location>
    </subcellularLocation>
</comment>
<evidence type="ECO:0000313" key="20">
    <source>
        <dbReference type="Proteomes" id="UP001149165"/>
    </source>
</evidence>
<reference evidence="19" key="1">
    <citation type="submission" date="2022-11" db="EMBL/GenBank/DDBJ databases">
        <authorList>
            <person name="Petersen C."/>
        </authorList>
    </citation>
    <scope>NUCLEOTIDE SEQUENCE</scope>
    <source>
        <strain evidence="19">IBT 30069</strain>
    </source>
</reference>
<dbReference type="InterPro" id="IPR012334">
    <property type="entry name" value="Pectin_lyas_fold"/>
</dbReference>
<evidence type="ECO:0000256" key="4">
    <source>
        <dbReference type="ARBA" id="ARBA00022729"/>
    </source>
</evidence>
<comment type="similarity">
    <text evidence="2 17">Belongs to the glycosyl hydrolase 28 family.</text>
</comment>
<keyword evidence="8" id="KW-0325">Glycoprotein</keyword>
<dbReference type="Proteomes" id="UP001149165">
    <property type="component" value="Unassembled WGS sequence"/>
</dbReference>
<dbReference type="PANTHER" id="PTHR31736">
    <property type="match status" value="1"/>
</dbReference>
<dbReference type="GO" id="GO:0047911">
    <property type="term" value="F:galacturan 1,4-alpha-galacturonidase activity"/>
    <property type="evidence" value="ECO:0007669"/>
    <property type="project" value="UniProtKB-EC"/>
</dbReference>
<evidence type="ECO:0000256" key="13">
    <source>
        <dbReference type="ARBA" id="ARBA00041473"/>
    </source>
</evidence>
<evidence type="ECO:0000256" key="12">
    <source>
        <dbReference type="ARBA" id="ARBA00038933"/>
    </source>
</evidence>
<keyword evidence="4 18" id="KW-0732">Signal</keyword>
<dbReference type="SUPFAM" id="SSF51126">
    <property type="entry name" value="Pectin lyase-like"/>
    <property type="match status" value="1"/>
</dbReference>
<keyword evidence="7" id="KW-1015">Disulfide bond</keyword>
<evidence type="ECO:0000256" key="7">
    <source>
        <dbReference type="ARBA" id="ARBA00023157"/>
    </source>
</evidence>
<keyword evidence="10" id="KW-0961">Cell wall biogenesis/degradation</keyword>
<name>A0A9W9G6A3_9EURO</name>
<evidence type="ECO:0000256" key="17">
    <source>
        <dbReference type="RuleBase" id="RU361169"/>
    </source>
</evidence>
<dbReference type="OrthoDB" id="187139at2759"/>
<comment type="caution">
    <text evidence="19">The sequence shown here is derived from an EMBL/GenBank/DDBJ whole genome shotgun (WGS) entry which is preliminary data.</text>
</comment>
<feature type="active site" evidence="16">
    <location>
        <position position="276"/>
    </location>
</feature>
<evidence type="ECO:0000256" key="3">
    <source>
        <dbReference type="ARBA" id="ARBA00022525"/>
    </source>
</evidence>
<evidence type="ECO:0000256" key="10">
    <source>
        <dbReference type="ARBA" id="ARBA00023316"/>
    </source>
</evidence>
<evidence type="ECO:0000256" key="16">
    <source>
        <dbReference type="PROSITE-ProRule" id="PRU10052"/>
    </source>
</evidence>
<protein>
    <recommendedName>
        <fullName evidence="12">galacturonan 1,4-alpha-galacturonidase</fullName>
        <ecNumber evidence="12">3.2.1.67</ecNumber>
    </recommendedName>
    <alternativeName>
        <fullName evidence="13">Galacturan 1,4-alpha-galacturonidase B</fullName>
    </alternativeName>
    <alternativeName>
        <fullName evidence="14">Poly(1,4-alpha-D-galacturonide)galacturonohydrolase B</fullName>
    </alternativeName>
</protein>
<evidence type="ECO:0000256" key="11">
    <source>
        <dbReference type="ARBA" id="ARBA00037312"/>
    </source>
</evidence>
<reference evidence="19" key="2">
    <citation type="journal article" date="2023" name="IMA Fungus">
        <title>Comparative genomic study of the Penicillium genus elucidates a diverse pangenome and 15 lateral gene transfer events.</title>
        <authorList>
            <person name="Petersen C."/>
            <person name="Sorensen T."/>
            <person name="Nielsen M.R."/>
            <person name="Sondergaard T.E."/>
            <person name="Sorensen J.L."/>
            <person name="Fitzpatrick D.A."/>
            <person name="Frisvad J.C."/>
            <person name="Nielsen K.L."/>
        </authorList>
    </citation>
    <scope>NUCLEOTIDE SEQUENCE</scope>
    <source>
        <strain evidence="19">IBT 30069</strain>
    </source>
</reference>
<dbReference type="InterPro" id="IPR000743">
    <property type="entry name" value="Glyco_hydro_28"/>
</dbReference>
<keyword evidence="6 17" id="KW-0378">Hydrolase</keyword>
<evidence type="ECO:0000256" key="18">
    <source>
        <dbReference type="SAM" id="SignalP"/>
    </source>
</evidence>
<comment type="catalytic activity">
    <reaction evidence="15">
        <text>[(1-&gt;4)-alpha-D-galacturonosyl](n) + H2O = alpha-D-galacturonate + [(1-&gt;4)-alpha-D-galacturonosyl](n-1)</text>
        <dbReference type="Rhea" id="RHEA:14117"/>
        <dbReference type="Rhea" id="RHEA-COMP:14570"/>
        <dbReference type="Rhea" id="RHEA-COMP:14572"/>
        <dbReference type="ChEBI" id="CHEBI:15377"/>
        <dbReference type="ChEBI" id="CHEBI:58658"/>
        <dbReference type="ChEBI" id="CHEBI:140523"/>
        <dbReference type="EC" id="3.2.1.67"/>
    </reaction>
</comment>
<evidence type="ECO:0000256" key="14">
    <source>
        <dbReference type="ARBA" id="ARBA00042261"/>
    </source>
</evidence>
<dbReference type="GO" id="GO:0005576">
    <property type="term" value="C:extracellular region"/>
    <property type="evidence" value="ECO:0007669"/>
    <property type="project" value="UniProtKB-SubCell"/>
</dbReference>
<feature type="signal peptide" evidence="18">
    <location>
        <begin position="1"/>
        <end position="15"/>
    </location>
</feature>
<accession>A0A9W9G6A3</accession>
<keyword evidence="3" id="KW-0964">Secreted</keyword>
<dbReference type="GO" id="GO:0005975">
    <property type="term" value="P:carbohydrate metabolic process"/>
    <property type="evidence" value="ECO:0007669"/>
    <property type="project" value="InterPro"/>
</dbReference>
<evidence type="ECO:0000256" key="1">
    <source>
        <dbReference type="ARBA" id="ARBA00004613"/>
    </source>
</evidence>
<dbReference type="PROSITE" id="PS00502">
    <property type="entry name" value="POLYGALACTURONASE"/>
    <property type="match status" value="1"/>
</dbReference>
<keyword evidence="5" id="KW-0677">Repeat</keyword>